<name>A0A1I4T9Q4_9HYPH</name>
<evidence type="ECO:0000313" key="10">
    <source>
        <dbReference type="EMBL" id="PKR89470.1"/>
    </source>
</evidence>
<dbReference type="Proteomes" id="UP000233491">
    <property type="component" value="Unassembled WGS sequence"/>
</dbReference>
<accession>A0A1I4T9Q4</accession>
<dbReference type="OrthoDB" id="9802453at2"/>
<dbReference type="InterPro" id="IPR023865">
    <property type="entry name" value="Aliphatic_acid_kinase_CS"/>
</dbReference>
<comment type="cofactor">
    <cofactor evidence="8">
        <name>Mg(2+)</name>
        <dbReference type="ChEBI" id="CHEBI:18420"/>
    </cofactor>
    <cofactor evidence="8">
        <name>Mn(2+)</name>
        <dbReference type="ChEBI" id="CHEBI:29035"/>
    </cofactor>
    <text evidence="8">Mg(2+). Can also accept Mn(2+).</text>
</comment>
<gene>
    <name evidence="8" type="primary">ackA</name>
    <name evidence="10" type="ORF">CXZ10_08805</name>
</gene>
<comment type="subunit">
    <text evidence="8">Homodimer.</text>
</comment>
<comment type="similarity">
    <text evidence="1 8 9">Belongs to the acetokinase family.</text>
</comment>
<feature type="binding site" evidence="8">
    <location>
        <begin position="207"/>
        <end position="211"/>
    </location>
    <ligand>
        <name>ATP</name>
        <dbReference type="ChEBI" id="CHEBI:30616"/>
    </ligand>
</feature>
<dbReference type="RefSeq" id="WP_101288779.1">
    <property type="nucleotide sequence ID" value="NZ_FOUQ01000005.1"/>
</dbReference>
<evidence type="ECO:0000256" key="7">
    <source>
        <dbReference type="ARBA" id="ARBA00022842"/>
    </source>
</evidence>
<dbReference type="PANTHER" id="PTHR21060:SF17">
    <property type="entry name" value="PROPIONATE KINASE"/>
    <property type="match status" value="1"/>
</dbReference>
<sequence length="403" mass="42950">MPTSSPLILVINSGSSSLKFAIYPVGERQPLASGLAERLGQSDASIRIDVDGTKNKNPLTPTNHQGAVDALMAFLKERGWFERVAAVGHRVVNGGERFTESCIVTDDAMIEEIGTCPFAPLHNPAHAIGMRAAVHAFPALKQVAVFDTAFHQTMKPEAYLYALPRKYYRDLGVRRYGAHGTSHRYVSGETIRLLGLDPNDSGVVVCHLGNGSSATAVLNGKCVDTSMGLTPLEGLVMGTRTGDVDYGALAYIAKKTGLDVDGLEKMANRESGLLGLSELSNDCRTLTEAAQAGNHQAEETLDVFVFRLCRYIGALTAALPRLDAVAFTGGIGENSAYIRAKTLKRLSALGLDLDEEANATIFGGKSGIVSRSRKPVAIVVPTDEERVIAEDTARLAGLLPAKA</sequence>
<keyword evidence="4 8" id="KW-0547">Nucleotide-binding</keyword>
<keyword evidence="6 8" id="KW-0067">ATP-binding</keyword>
<feature type="active site" description="Proton donor/acceptor" evidence="8">
    <location>
        <position position="147"/>
    </location>
</feature>
<dbReference type="Pfam" id="PF00871">
    <property type="entry name" value="Acetate_kinase"/>
    <property type="match status" value="1"/>
</dbReference>
<feature type="binding site" evidence="8">
    <location>
        <position position="12"/>
    </location>
    <ligand>
        <name>Mg(2+)</name>
        <dbReference type="ChEBI" id="CHEBI:18420"/>
    </ligand>
</feature>
<feature type="binding site" evidence="8">
    <location>
        <position position="384"/>
    </location>
    <ligand>
        <name>Mg(2+)</name>
        <dbReference type="ChEBI" id="CHEBI:18420"/>
    </ligand>
</feature>
<evidence type="ECO:0000313" key="11">
    <source>
        <dbReference type="Proteomes" id="UP000233491"/>
    </source>
</evidence>
<keyword evidence="3 8" id="KW-0479">Metal-binding</keyword>
<evidence type="ECO:0000256" key="3">
    <source>
        <dbReference type="ARBA" id="ARBA00022723"/>
    </source>
</evidence>
<dbReference type="PANTHER" id="PTHR21060">
    <property type="entry name" value="ACETATE KINASE"/>
    <property type="match status" value="1"/>
</dbReference>
<dbReference type="GO" id="GO:0006085">
    <property type="term" value="P:acetyl-CoA biosynthetic process"/>
    <property type="evidence" value="ECO:0007669"/>
    <property type="project" value="UniProtKB-UniRule"/>
</dbReference>
<dbReference type="GO" id="GO:0005829">
    <property type="term" value="C:cytosol"/>
    <property type="evidence" value="ECO:0007669"/>
    <property type="project" value="TreeGrafter"/>
</dbReference>
<dbReference type="NCBIfam" id="TIGR00016">
    <property type="entry name" value="ackA"/>
    <property type="match status" value="1"/>
</dbReference>
<organism evidence="10 11">
    <name type="scientific">Pleomorphomonas diazotrophica</name>
    <dbReference type="NCBI Taxonomy" id="1166257"/>
    <lineage>
        <taxon>Bacteria</taxon>
        <taxon>Pseudomonadati</taxon>
        <taxon>Pseudomonadota</taxon>
        <taxon>Alphaproteobacteria</taxon>
        <taxon>Hyphomicrobiales</taxon>
        <taxon>Pleomorphomonadaceae</taxon>
        <taxon>Pleomorphomonas</taxon>
    </lineage>
</organism>
<keyword evidence="8" id="KW-0963">Cytoplasm</keyword>
<dbReference type="CDD" id="cd24010">
    <property type="entry name" value="ASKHA_NBD_AcK_PK"/>
    <property type="match status" value="1"/>
</dbReference>
<reference evidence="10 11" key="1">
    <citation type="submission" date="2017-12" db="EMBL/GenBank/DDBJ databases">
        <title>Anaerobic carbon monoxide metabolism by Pleomorphomonas carboxyditropha sp. nov., a new mesophilic hydrogenogenic carboxidotroph.</title>
        <authorList>
            <person name="Esquivel-Elizondo S."/>
            <person name="Krajmalnik-Brown R."/>
        </authorList>
    </citation>
    <scope>NUCLEOTIDE SEQUENCE [LARGE SCALE GENOMIC DNA]</scope>
    <source>
        <strain evidence="10 11">R5-392</strain>
    </source>
</reference>
<comment type="caution">
    <text evidence="10">The sequence shown here is derived from an EMBL/GenBank/DDBJ whole genome shotgun (WGS) entry which is preliminary data.</text>
</comment>
<dbReference type="AlphaFoldDB" id="A0A1I4T9Q4"/>
<comment type="subcellular location">
    <subcellularLocation>
        <location evidence="8">Cytoplasm</location>
    </subcellularLocation>
</comment>
<dbReference type="SUPFAM" id="SSF53067">
    <property type="entry name" value="Actin-like ATPase domain"/>
    <property type="match status" value="2"/>
</dbReference>
<evidence type="ECO:0000256" key="8">
    <source>
        <dbReference type="HAMAP-Rule" id="MF_00020"/>
    </source>
</evidence>
<evidence type="ECO:0000256" key="5">
    <source>
        <dbReference type="ARBA" id="ARBA00022777"/>
    </source>
</evidence>
<comment type="pathway">
    <text evidence="8">Metabolic intermediate biosynthesis; acetyl-CoA biosynthesis; acetyl-CoA from acetate: step 1/2.</text>
</comment>
<dbReference type="InterPro" id="IPR004372">
    <property type="entry name" value="Ac/propionate_kinase"/>
</dbReference>
<dbReference type="PROSITE" id="PS01076">
    <property type="entry name" value="ACETATE_KINASE_2"/>
    <property type="match status" value="1"/>
</dbReference>
<dbReference type="GO" id="GO:0006083">
    <property type="term" value="P:acetate metabolic process"/>
    <property type="evidence" value="ECO:0007669"/>
    <property type="project" value="TreeGrafter"/>
</dbReference>
<evidence type="ECO:0000256" key="9">
    <source>
        <dbReference type="RuleBase" id="RU003835"/>
    </source>
</evidence>
<feature type="site" description="Transition state stabilizer" evidence="8">
    <location>
        <position position="179"/>
    </location>
</feature>
<feature type="binding site" evidence="8">
    <location>
        <position position="19"/>
    </location>
    <ligand>
        <name>ATP</name>
        <dbReference type="ChEBI" id="CHEBI:30616"/>
    </ligand>
</feature>
<dbReference type="HAMAP" id="MF_00020">
    <property type="entry name" value="Acetate_kinase"/>
    <property type="match status" value="1"/>
</dbReference>
<comment type="function">
    <text evidence="8">Catalyzes the formation of acetyl phosphate from acetate and ATP. Can also catalyze the reverse reaction.</text>
</comment>
<keyword evidence="2 8" id="KW-0808">Transferase</keyword>
<dbReference type="GO" id="GO:0000287">
    <property type="term" value="F:magnesium ion binding"/>
    <property type="evidence" value="ECO:0007669"/>
    <property type="project" value="UniProtKB-UniRule"/>
</dbReference>
<feature type="binding site" evidence="8">
    <location>
        <begin position="330"/>
        <end position="334"/>
    </location>
    <ligand>
        <name>ATP</name>
        <dbReference type="ChEBI" id="CHEBI:30616"/>
    </ligand>
</feature>
<dbReference type="GO" id="GO:0005524">
    <property type="term" value="F:ATP binding"/>
    <property type="evidence" value="ECO:0007669"/>
    <property type="project" value="UniProtKB-KW"/>
</dbReference>
<keyword evidence="7 8" id="KW-0460">Magnesium</keyword>
<evidence type="ECO:0000256" key="2">
    <source>
        <dbReference type="ARBA" id="ARBA00022679"/>
    </source>
</evidence>
<feature type="binding site" evidence="8">
    <location>
        <position position="90"/>
    </location>
    <ligand>
        <name>substrate</name>
    </ligand>
</feature>
<dbReference type="Gene3D" id="3.30.420.40">
    <property type="match status" value="2"/>
</dbReference>
<evidence type="ECO:0000256" key="6">
    <source>
        <dbReference type="ARBA" id="ARBA00022840"/>
    </source>
</evidence>
<dbReference type="InterPro" id="IPR043129">
    <property type="entry name" value="ATPase_NBD"/>
</dbReference>
<dbReference type="EMBL" id="PJNW01000005">
    <property type="protein sequence ID" value="PKR89470.1"/>
    <property type="molecule type" value="Genomic_DNA"/>
</dbReference>
<dbReference type="UniPathway" id="UPA00340">
    <property type="reaction ID" value="UER00458"/>
</dbReference>
<dbReference type="GO" id="GO:0008776">
    <property type="term" value="F:acetate kinase activity"/>
    <property type="evidence" value="ECO:0007669"/>
    <property type="project" value="UniProtKB-UniRule"/>
</dbReference>
<comment type="catalytic activity">
    <reaction evidence="8">
        <text>acetate + ATP = acetyl phosphate + ADP</text>
        <dbReference type="Rhea" id="RHEA:11352"/>
        <dbReference type="ChEBI" id="CHEBI:22191"/>
        <dbReference type="ChEBI" id="CHEBI:30089"/>
        <dbReference type="ChEBI" id="CHEBI:30616"/>
        <dbReference type="ChEBI" id="CHEBI:456216"/>
        <dbReference type="EC" id="2.7.2.1"/>
    </reaction>
</comment>
<protein>
    <recommendedName>
        <fullName evidence="8">Acetate kinase</fullName>
        <ecNumber evidence="8">2.7.2.1</ecNumber>
    </recommendedName>
    <alternativeName>
        <fullName evidence="8">Acetokinase</fullName>
    </alternativeName>
</protein>
<dbReference type="InterPro" id="IPR000890">
    <property type="entry name" value="Aliphatic_acid_kin_short-chain"/>
</dbReference>
<keyword evidence="11" id="KW-1185">Reference proteome</keyword>
<dbReference type="PROSITE" id="PS01075">
    <property type="entry name" value="ACETATE_KINASE_1"/>
    <property type="match status" value="1"/>
</dbReference>
<evidence type="ECO:0000256" key="1">
    <source>
        <dbReference type="ARBA" id="ARBA00008748"/>
    </source>
</evidence>
<proteinExistence type="inferred from homology"/>
<dbReference type="PIRSF" id="PIRSF000722">
    <property type="entry name" value="Acetate_prop_kin"/>
    <property type="match status" value="1"/>
</dbReference>
<feature type="binding site" evidence="8">
    <location>
        <begin position="282"/>
        <end position="284"/>
    </location>
    <ligand>
        <name>ATP</name>
        <dbReference type="ChEBI" id="CHEBI:30616"/>
    </ligand>
</feature>
<keyword evidence="5 8" id="KW-0418">Kinase</keyword>
<evidence type="ECO:0000256" key="4">
    <source>
        <dbReference type="ARBA" id="ARBA00022741"/>
    </source>
</evidence>
<dbReference type="EC" id="2.7.2.1" evidence="8"/>
<feature type="site" description="Transition state stabilizer" evidence="8">
    <location>
        <position position="240"/>
    </location>
</feature>
<dbReference type="PRINTS" id="PR00471">
    <property type="entry name" value="ACETATEKNASE"/>
</dbReference>